<dbReference type="AlphaFoldDB" id="A0A4V6M0C8"/>
<sequence>MSKNKIKSSDGSLADISSNVSELLKDNVFVSKSFIDILVDNNIPFFEFVLDDVKYYIVRQGTSKKRFNSEEVACIKKDLETMSIRKLSVKYNCSVNVIQNIKLNRY</sequence>
<keyword evidence="1" id="KW-0614">Plasmid</keyword>
<organism evidence="1">
    <name type="scientific">Clostridioides difficile</name>
    <name type="common">Peptoclostridium difficile</name>
    <dbReference type="NCBI Taxonomy" id="1496"/>
    <lineage>
        <taxon>Bacteria</taxon>
        <taxon>Bacillati</taxon>
        <taxon>Bacillota</taxon>
        <taxon>Clostridia</taxon>
        <taxon>Peptostreptococcales</taxon>
        <taxon>Peptostreptococcaceae</taxon>
        <taxon>Clostridioides</taxon>
    </lineage>
</organism>
<geneLocation type="plasmid" evidence="1">
    <name>pCD-ECE2</name>
</geneLocation>
<gene>
    <name evidence="1" type="ORF">ECE2_0002</name>
</gene>
<protein>
    <recommendedName>
        <fullName evidence="2">Mor transcription activator domain-containing protein</fullName>
    </recommendedName>
</protein>
<accession>A0A4V6M0C8</accession>
<dbReference type="EMBL" id="LR594542">
    <property type="protein sequence ID" value="VTT91007.1"/>
    <property type="molecule type" value="Genomic_DNA"/>
</dbReference>
<name>A0A4V6M0C8_CLODI</name>
<reference evidence="1" key="1">
    <citation type="submission" date="2019-05" db="EMBL/GenBank/DDBJ databases">
        <authorList>
            <person name="Hornung B."/>
        </authorList>
    </citation>
    <scope>NUCLEOTIDE SEQUENCE [LARGE SCALE GENOMIC DNA]</scope>
    <source>
        <strain evidence="1">PCD-ECE2</strain>
    </source>
</reference>
<evidence type="ECO:0000313" key="1">
    <source>
        <dbReference type="EMBL" id="VTT91007.1"/>
    </source>
</evidence>
<evidence type="ECO:0008006" key="2">
    <source>
        <dbReference type="Google" id="ProtNLM"/>
    </source>
</evidence>
<proteinExistence type="predicted"/>
<dbReference type="RefSeq" id="WP_235691090.1">
    <property type="nucleotide sequence ID" value="NZ_FMKQ01000021.1"/>
</dbReference>